<dbReference type="GO" id="GO:0016891">
    <property type="term" value="F:RNA endonuclease activity producing 5'-phosphomonoesters, hydrolytic mechanism"/>
    <property type="evidence" value="ECO:0007669"/>
    <property type="project" value="TreeGrafter"/>
</dbReference>
<evidence type="ECO:0000256" key="1">
    <source>
        <dbReference type="ARBA" id="ARBA00000798"/>
    </source>
</evidence>
<dbReference type="Gene3D" id="3.30.870.10">
    <property type="entry name" value="Endonuclease Chain A"/>
    <property type="match status" value="1"/>
</dbReference>
<keyword evidence="5" id="KW-0442">Lipid degradation</keyword>
<name>A0A7S8IZ52_9BACT</name>
<dbReference type="InterPro" id="IPR025202">
    <property type="entry name" value="PLD-like_dom"/>
</dbReference>
<dbReference type="PANTHER" id="PTHR43856">
    <property type="entry name" value="CARDIOLIPIN HYDROLASE"/>
    <property type="match status" value="1"/>
</dbReference>
<keyword evidence="7" id="KW-0812">Transmembrane</keyword>
<gene>
    <name evidence="9" type="ORF">Nkreftii_001630</name>
</gene>
<evidence type="ECO:0000256" key="5">
    <source>
        <dbReference type="ARBA" id="ARBA00022963"/>
    </source>
</evidence>
<proteinExistence type="inferred from homology"/>
<accession>A0A7S8IZ52</accession>
<organism evidence="9 10">
    <name type="scientific">Candidatus Nitrospira kreftii</name>
    <dbReference type="NCBI Taxonomy" id="2652173"/>
    <lineage>
        <taxon>Bacteria</taxon>
        <taxon>Pseudomonadati</taxon>
        <taxon>Nitrospirota</taxon>
        <taxon>Nitrospiria</taxon>
        <taxon>Nitrospirales</taxon>
        <taxon>Nitrospiraceae</taxon>
        <taxon>Nitrospira</taxon>
    </lineage>
</organism>
<keyword evidence="6" id="KW-0443">Lipid metabolism</keyword>
<keyword evidence="7" id="KW-0472">Membrane</keyword>
<dbReference type="AlphaFoldDB" id="A0A7S8IZ52"/>
<keyword evidence="7" id="KW-1133">Transmembrane helix</keyword>
<evidence type="ECO:0000256" key="6">
    <source>
        <dbReference type="ARBA" id="ARBA00023098"/>
    </source>
</evidence>
<dbReference type="GO" id="GO:0004630">
    <property type="term" value="F:phospholipase D activity"/>
    <property type="evidence" value="ECO:0007669"/>
    <property type="project" value="UniProtKB-EC"/>
</dbReference>
<dbReference type="EC" id="3.1.4.4" evidence="3"/>
<dbReference type="EMBL" id="CP047423">
    <property type="protein sequence ID" value="QPD03856.1"/>
    <property type="molecule type" value="Genomic_DNA"/>
</dbReference>
<evidence type="ECO:0000256" key="7">
    <source>
        <dbReference type="SAM" id="Phobius"/>
    </source>
</evidence>
<keyword evidence="4" id="KW-0378">Hydrolase</keyword>
<dbReference type="PANTHER" id="PTHR43856:SF1">
    <property type="entry name" value="MITOCHONDRIAL CARDIOLIPIN HYDROLASE"/>
    <property type="match status" value="1"/>
</dbReference>
<comment type="catalytic activity">
    <reaction evidence="1">
        <text>a 1,2-diacyl-sn-glycero-3-phosphocholine + H2O = a 1,2-diacyl-sn-glycero-3-phosphate + choline + H(+)</text>
        <dbReference type="Rhea" id="RHEA:14445"/>
        <dbReference type="ChEBI" id="CHEBI:15354"/>
        <dbReference type="ChEBI" id="CHEBI:15377"/>
        <dbReference type="ChEBI" id="CHEBI:15378"/>
        <dbReference type="ChEBI" id="CHEBI:57643"/>
        <dbReference type="ChEBI" id="CHEBI:58608"/>
        <dbReference type="EC" id="3.1.4.4"/>
    </reaction>
</comment>
<evidence type="ECO:0000256" key="3">
    <source>
        <dbReference type="ARBA" id="ARBA00012027"/>
    </source>
</evidence>
<feature type="transmembrane region" description="Helical" evidence="7">
    <location>
        <begin position="60"/>
        <end position="80"/>
    </location>
</feature>
<sequence length="187" mass="21463">MRWSLLPQLWKPFNRGLFCVLVIPVLVGASPGPTIAAVEVWYGPDDRPLEHLVQTYDRAKRYIFVAAYGLTSPLSVKALVGAKKRGVDVRVLTDRERLNDPKQQTALSALREAGIPIKINRHDGLMHLKQTVIDDEVNTNGSMNQTTSGNRYNDERLDIIRDHAMTVKARERFLLLWKDQERFQEWK</sequence>
<evidence type="ECO:0000259" key="8">
    <source>
        <dbReference type="Pfam" id="PF13091"/>
    </source>
</evidence>
<dbReference type="InterPro" id="IPR051406">
    <property type="entry name" value="PLD_domain"/>
</dbReference>
<evidence type="ECO:0000256" key="2">
    <source>
        <dbReference type="ARBA" id="ARBA00008664"/>
    </source>
</evidence>
<evidence type="ECO:0000313" key="10">
    <source>
        <dbReference type="Proteomes" id="UP000593737"/>
    </source>
</evidence>
<dbReference type="SUPFAM" id="SSF56024">
    <property type="entry name" value="Phospholipase D/nuclease"/>
    <property type="match status" value="1"/>
</dbReference>
<protein>
    <recommendedName>
        <fullName evidence="3">phospholipase D</fullName>
        <ecNumber evidence="3">3.1.4.4</ecNumber>
    </recommendedName>
</protein>
<dbReference type="GO" id="GO:0016042">
    <property type="term" value="P:lipid catabolic process"/>
    <property type="evidence" value="ECO:0007669"/>
    <property type="project" value="UniProtKB-KW"/>
</dbReference>
<dbReference type="Proteomes" id="UP000593737">
    <property type="component" value="Chromosome"/>
</dbReference>
<dbReference type="KEGG" id="nkf:Nkreftii_001630"/>
<reference evidence="9 10" key="1">
    <citation type="journal article" date="2020" name="ISME J.">
        <title>Enrichment and physiological characterization of a novel comammox Nitrospira indicates ammonium inhibition of complete nitrification.</title>
        <authorList>
            <person name="Sakoula D."/>
            <person name="Koch H."/>
            <person name="Frank J."/>
            <person name="Jetten M.S.M."/>
            <person name="van Kessel M.A.H.J."/>
            <person name="Lucker S."/>
        </authorList>
    </citation>
    <scope>NUCLEOTIDE SEQUENCE [LARGE SCALE GENOMIC DNA]</scope>
    <source>
        <strain evidence="9">Comreactor17</strain>
    </source>
</reference>
<evidence type="ECO:0000313" key="9">
    <source>
        <dbReference type="EMBL" id="QPD03856.1"/>
    </source>
</evidence>
<evidence type="ECO:0000256" key="4">
    <source>
        <dbReference type="ARBA" id="ARBA00022801"/>
    </source>
</evidence>
<feature type="domain" description="Phospholipase D-like" evidence="8">
    <location>
        <begin position="53"/>
        <end position="177"/>
    </location>
</feature>
<dbReference type="Pfam" id="PF13091">
    <property type="entry name" value="PLDc_2"/>
    <property type="match status" value="1"/>
</dbReference>
<comment type="similarity">
    <text evidence="2">Belongs to the phospholipase D family.</text>
</comment>